<dbReference type="SUPFAM" id="SSF55781">
    <property type="entry name" value="GAF domain-like"/>
    <property type="match status" value="1"/>
</dbReference>
<reference evidence="8" key="1">
    <citation type="journal article" date="2019" name="Int. J. Syst. Evol. Microbiol.">
        <title>The Global Catalogue of Microorganisms (GCM) 10K type strain sequencing project: providing services to taxonomists for standard genome sequencing and annotation.</title>
        <authorList>
            <consortium name="The Broad Institute Genomics Platform"/>
            <consortium name="The Broad Institute Genome Sequencing Center for Infectious Disease"/>
            <person name="Wu L."/>
            <person name="Ma J."/>
        </authorList>
    </citation>
    <scope>NUCLEOTIDE SEQUENCE [LARGE SCALE GENOMIC DNA]</scope>
    <source>
        <strain evidence="8">JCM 17933</strain>
    </source>
</reference>
<evidence type="ECO:0000259" key="6">
    <source>
        <dbReference type="PROSITE" id="PS51078"/>
    </source>
</evidence>
<dbReference type="Gene3D" id="1.10.10.10">
    <property type="entry name" value="Winged helix-like DNA-binding domain superfamily/Winged helix DNA-binding domain"/>
    <property type="match status" value="1"/>
</dbReference>
<keyword evidence="3" id="KW-0804">Transcription</keyword>
<dbReference type="PROSITE" id="PS51077">
    <property type="entry name" value="HTH_ICLR"/>
    <property type="match status" value="1"/>
</dbReference>
<keyword evidence="1" id="KW-0805">Transcription regulation</keyword>
<dbReference type="PANTHER" id="PTHR30136:SF24">
    <property type="entry name" value="HTH-TYPE TRANSCRIPTIONAL REPRESSOR ALLR"/>
    <property type="match status" value="1"/>
</dbReference>
<dbReference type="InterPro" id="IPR029016">
    <property type="entry name" value="GAF-like_dom_sf"/>
</dbReference>
<dbReference type="Pfam" id="PF01614">
    <property type="entry name" value="IclR_C"/>
    <property type="match status" value="1"/>
</dbReference>
<accession>A0ABP8PWN6</accession>
<dbReference type="PANTHER" id="PTHR30136">
    <property type="entry name" value="HELIX-TURN-HELIX TRANSCRIPTIONAL REGULATOR, ICLR FAMILY"/>
    <property type="match status" value="1"/>
</dbReference>
<evidence type="ECO:0000256" key="2">
    <source>
        <dbReference type="ARBA" id="ARBA00023125"/>
    </source>
</evidence>
<dbReference type="SUPFAM" id="SSF46785">
    <property type="entry name" value="Winged helix' DNA-binding domain"/>
    <property type="match status" value="1"/>
</dbReference>
<dbReference type="RefSeq" id="WP_345463831.1">
    <property type="nucleotide sequence ID" value="NZ_BAABHF010000019.1"/>
</dbReference>
<evidence type="ECO:0000259" key="5">
    <source>
        <dbReference type="PROSITE" id="PS51077"/>
    </source>
</evidence>
<dbReference type="InterPro" id="IPR014757">
    <property type="entry name" value="Tscrpt_reg_IclR_C"/>
</dbReference>
<sequence length="276" mass="29840">MQPVTRALSVLKTLAAHPEGLPLATLSRELGVPQGSMHRLLAVLEGEKFISRSPSNRHFFLGPAARQLNDENARHHSLLVPSHPALAKAAEDSGETVFLTELVGDRAVCVSLVESSHALRMFVRIGQEMPLHAAASARTLLAHLPPEQARRLLTGRELPAYTAGTVTDPDELMGLLTLIRARGYDVCDDELDRGVWAISVPVRASTGRVVASVTLAGPGHRITEPHHRDSYRELVFEAARSMSADLGYADQESEPAMAGEPPVLDDIQGLSESPRP</sequence>
<dbReference type="EMBL" id="BAABHF010000019">
    <property type="protein sequence ID" value="GAA4493682.1"/>
    <property type="molecule type" value="Genomic_DNA"/>
</dbReference>
<gene>
    <name evidence="7" type="ORF">GCM10023191_031500</name>
</gene>
<dbReference type="Gene3D" id="3.30.450.40">
    <property type="match status" value="1"/>
</dbReference>
<evidence type="ECO:0000256" key="4">
    <source>
        <dbReference type="SAM" id="MobiDB-lite"/>
    </source>
</evidence>
<keyword evidence="8" id="KW-1185">Reference proteome</keyword>
<organism evidence="7 8">
    <name type="scientific">Actinoallomurus oryzae</name>
    <dbReference type="NCBI Taxonomy" id="502180"/>
    <lineage>
        <taxon>Bacteria</taxon>
        <taxon>Bacillati</taxon>
        <taxon>Actinomycetota</taxon>
        <taxon>Actinomycetes</taxon>
        <taxon>Streptosporangiales</taxon>
        <taxon>Thermomonosporaceae</taxon>
        <taxon>Actinoallomurus</taxon>
    </lineage>
</organism>
<name>A0ABP8PWN6_9ACTN</name>
<evidence type="ECO:0000256" key="1">
    <source>
        <dbReference type="ARBA" id="ARBA00023015"/>
    </source>
</evidence>
<dbReference type="InterPro" id="IPR005471">
    <property type="entry name" value="Tscrpt_reg_IclR_N"/>
</dbReference>
<dbReference type="Pfam" id="PF09339">
    <property type="entry name" value="HTH_IclR"/>
    <property type="match status" value="1"/>
</dbReference>
<keyword evidence="2" id="KW-0238">DNA-binding</keyword>
<feature type="domain" description="IclR-ED" evidence="6">
    <location>
        <begin position="64"/>
        <end position="248"/>
    </location>
</feature>
<dbReference type="SMART" id="SM00346">
    <property type="entry name" value="HTH_ICLR"/>
    <property type="match status" value="1"/>
</dbReference>
<dbReference type="PROSITE" id="PS51078">
    <property type="entry name" value="ICLR_ED"/>
    <property type="match status" value="1"/>
</dbReference>
<evidence type="ECO:0000313" key="7">
    <source>
        <dbReference type="EMBL" id="GAA4493682.1"/>
    </source>
</evidence>
<dbReference type="InterPro" id="IPR036390">
    <property type="entry name" value="WH_DNA-bd_sf"/>
</dbReference>
<feature type="domain" description="HTH iclR-type" evidence="5">
    <location>
        <begin position="1"/>
        <end position="63"/>
    </location>
</feature>
<evidence type="ECO:0000256" key="3">
    <source>
        <dbReference type="ARBA" id="ARBA00023163"/>
    </source>
</evidence>
<protein>
    <submittedName>
        <fullName evidence="7">IclR family transcriptional regulator</fullName>
    </submittedName>
</protein>
<feature type="region of interest" description="Disordered" evidence="4">
    <location>
        <begin position="247"/>
        <end position="276"/>
    </location>
</feature>
<dbReference type="Proteomes" id="UP001500503">
    <property type="component" value="Unassembled WGS sequence"/>
</dbReference>
<comment type="caution">
    <text evidence="7">The sequence shown here is derived from an EMBL/GenBank/DDBJ whole genome shotgun (WGS) entry which is preliminary data.</text>
</comment>
<dbReference type="InterPro" id="IPR036388">
    <property type="entry name" value="WH-like_DNA-bd_sf"/>
</dbReference>
<proteinExistence type="predicted"/>
<evidence type="ECO:0000313" key="8">
    <source>
        <dbReference type="Proteomes" id="UP001500503"/>
    </source>
</evidence>
<dbReference type="InterPro" id="IPR050707">
    <property type="entry name" value="HTH_MetabolicPath_Reg"/>
</dbReference>